<accession>A0A2X2VYV6</accession>
<feature type="signal peptide" evidence="1">
    <location>
        <begin position="1"/>
        <end position="26"/>
    </location>
</feature>
<gene>
    <name evidence="2" type="ORF">NCTC13028_00590</name>
</gene>
<evidence type="ECO:0000313" key="3">
    <source>
        <dbReference type="Proteomes" id="UP000250223"/>
    </source>
</evidence>
<sequence>MFKKIFSFFISACLIISGITFNIVQASEIDSEAELTEKGGIYYDYINNTYVTNLYVVENGVTREITFDEYMDSVKSYSENTENTAKNLNIEFAKDDSSIIAPMGLFIHDVFEKSYETTYNNYDWEKRVTPEVTAQFGDEKITIGESYSFTRTLNVSLAGAKENAIKLTLTGAISHSATNSESFSATQTIPKGYIGSVYFAPRVLEARGTVVSTLWDSDERDPIREVDRITGVVAKYPLKVGKYADGIYYTKIRKI</sequence>
<proteinExistence type="predicted"/>
<dbReference type="RefSeq" id="WP_111921204.1">
    <property type="nucleotide sequence ID" value="NZ_UAWC01000001.1"/>
</dbReference>
<feature type="chain" id="PRO_5016068532" evidence="1">
    <location>
        <begin position="27"/>
        <end position="255"/>
    </location>
</feature>
<evidence type="ECO:0000256" key="1">
    <source>
        <dbReference type="SAM" id="SignalP"/>
    </source>
</evidence>
<evidence type="ECO:0000313" key="2">
    <source>
        <dbReference type="EMBL" id="SQB33594.1"/>
    </source>
</evidence>
<dbReference type="AlphaFoldDB" id="A0A2X2VYV6"/>
<dbReference type="Proteomes" id="UP000250223">
    <property type="component" value="Unassembled WGS sequence"/>
</dbReference>
<protein>
    <submittedName>
        <fullName evidence="2">Uncharacterized protein</fullName>
    </submittedName>
</protein>
<name>A0A2X2VYV6_CLOCO</name>
<organism evidence="2 3">
    <name type="scientific">Clostridium cochlearium</name>
    <dbReference type="NCBI Taxonomy" id="1494"/>
    <lineage>
        <taxon>Bacteria</taxon>
        <taxon>Bacillati</taxon>
        <taxon>Bacillota</taxon>
        <taxon>Clostridia</taxon>
        <taxon>Eubacteriales</taxon>
        <taxon>Clostridiaceae</taxon>
        <taxon>Clostridium</taxon>
    </lineage>
</organism>
<dbReference type="EMBL" id="UAWC01000001">
    <property type="protein sequence ID" value="SQB33594.1"/>
    <property type="molecule type" value="Genomic_DNA"/>
</dbReference>
<reference evidence="2 3" key="1">
    <citation type="submission" date="2018-06" db="EMBL/GenBank/DDBJ databases">
        <authorList>
            <consortium name="Pathogen Informatics"/>
            <person name="Doyle S."/>
        </authorList>
    </citation>
    <scope>NUCLEOTIDE SEQUENCE [LARGE SCALE GENOMIC DNA]</scope>
    <source>
        <strain evidence="2 3">NCTC13028</strain>
    </source>
</reference>
<keyword evidence="1" id="KW-0732">Signal</keyword>